<dbReference type="SUPFAM" id="SSF52540">
    <property type="entry name" value="P-loop containing nucleoside triphosphate hydrolases"/>
    <property type="match status" value="1"/>
</dbReference>
<name>A0A4Q7JE75_9PSEU</name>
<dbReference type="CDD" id="cd03230">
    <property type="entry name" value="ABC_DR_subfamily_A"/>
    <property type="match status" value="1"/>
</dbReference>
<protein>
    <submittedName>
        <fullName evidence="5">ABC transporter ATP-binding protein</fullName>
    </submittedName>
</protein>
<evidence type="ECO:0000256" key="3">
    <source>
        <dbReference type="ARBA" id="ARBA00022840"/>
    </source>
</evidence>
<dbReference type="PROSITE" id="PS50893">
    <property type="entry name" value="ABC_TRANSPORTER_2"/>
    <property type="match status" value="1"/>
</dbReference>
<dbReference type="EMBL" id="SFCC01000002">
    <property type="protein sequence ID" value="RZQ64973.1"/>
    <property type="molecule type" value="Genomic_DNA"/>
</dbReference>
<proteinExistence type="predicted"/>
<gene>
    <name evidence="5" type="ORF">EWH70_03415</name>
</gene>
<organism evidence="5 6">
    <name type="scientific">Amycolatopsis suaedae</name>
    <dbReference type="NCBI Taxonomy" id="2510978"/>
    <lineage>
        <taxon>Bacteria</taxon>
        <taxon>Bacillati</taxon>
        <taxon>Actinomycetota</taxon>
        <taxon>Actinomycetes</taxon>
        <taxon>Pseudonocardiales</taxon>
        <taxon>Pseudonocardiaceae</taxon>
        <taxon>Amycolatopsis</taxon>
    </lineage>
</organism>
<dbReference type="PANTHER" id="PTHR42939">
    <property type="entry name" value="ABC TRANSPORTER ATP-BINDING PROTEIN ALBC-RELATED"/>
    <property type="match status" value="1"/>
</dbReference>
<keyword evidence="6" id="KW-1185">Reference proteome</keyword>
<keyword evidence="3 5" id="KW-0067">ATP-binding</keyword>
<dbReference type="Proteomes" id="UP000292003">
    <property type="component" value="Unassembled WGS sequence"/>
</dbReference>
<evidence type="ECO:0000256" key="2">
    <source>
        <dbReference type="ARBA" id="ARBA00022741"/>
    </source>
</evidence>
<evidence type="ECO:0000313" key="5">
    <source>
        <dbReference type="EMBL" id="RZQ64973.1"/>
    </source>
</evidence>
<accession>A0A4Q7JE75</accession>
<comment type="caution">
    <text evidence="5">The sequence shown here is derived from an EMBL/GenBank/DDBJ whole genome shotgun (WGS) entry which is preliminary data.</text>
</comment>
<dbReference type="GO" id="GO:0016887">
    <property type="term" value="F:ATP hydrolysis activity"/>
    <property type="evidence" value="ECO:0007669"/>
    <property type="project" value="InterPro"/>
</dbReference>
<dbReference type="InterPro" id="IPR027417">
    <property type="entry name" value="P-loop_NTPase"/>
</dbReference>
<sequence>MPARLAGVGKRYGGGGPVLTGVDLEVGTGEVVGIVGRNGSGKSTLLRILAGLSRPSAGTATRSGRVGYLPDRFPGASRMSARAYLKHMARISCVDDRAAELLERLELAGGPDTPIGRLSKGNAQKVGLAQALLGDPELLVLDEPWSGLDTVSHGVLGEIIAETRDRGASVVFTDHRPDLAHRQASRVLELSGGSLRPAHGHRRRIRLTGGTGDWAAEPGVHVENAENGHVDLSVDADRSDAVLLTALRRGWSVREVRE</sequence>
<dbReference type="OrthoDB" id="5182800at2"/>
<evidence type="ECO:0000259" key="4">
    <source>
        <dbReference type="PROSITE" id="PS50893"/>
    </source>
</evidence>
<dbReference type="RefSeq" id="WP_130473760.1">
    <property type="nucleotide sequence ID" value="NZ_SFCC01000002.1"/>
</dbReference>
<dbReference type="GO" id="GO:0005524">
    <property type="term" value="F:ATP binding"/>
    <property type="evidence" value="ECO:0007669"/>
    <property type="project" value="UniProtKB-KW"/>
</dbReference>
<reference evidence="5 6" key="1">
    <citation type="submission" date="2019-02" db="EMBL/GenBank/DDBJ databases">
        <title>Draft genome sequence of Amycolatopsis sp. 8-3EHSu isolated from roots of Suaeda maritima.</title>
        <authorList>
            <person name="Duangmal K."/>
            <person name="Chantavorakit T."/>
        </authorList>
    </citation>
    <scope>NUCLEOTIDE SEQUENCE [LARGE SCALE GENOMIC DNA]</scope>
    <source>
        <strain evidence="5 6">8-3EHSu</strain>
    </source>
</reference>
<dbReference type="InterPro" id="IPR003593">
    <property type="entry name" value="AAA+_ATPase"/>
</dbReference>
<dbReference type="InterPro" id="IPR003439">
    <property type="entry name" value="ABC_transporter-like_ATP-bd"/>
</dbReference>
<dbReference type="PROSITE" id="PS00211">
    <property type="entry name" value="ABC_TRANSPORTER_1"/>
    <property type="match status" value="1"/>
</dbReference>
<dbReference type="PANTHER" id="PTHR42939:SF1">
    <property type="entry name" value="ABC TRANSPORTER ATP-BINDING PROTEIN ALBC-RELATED"/>
    <property type="match status" value="1"/>
</dbReference>
<dbReference type="InterPro" id="IPR017871">
    <property type="entry name" value="ABC_transporter-like_CS"/>
</dbReference>
<keyword evidence="2" id="KW-0547">Nucleotide-binding</keyword>
<dbReference type="Pfam" id="PF00005">
    <property type="entry name" value="ABC_tran"/>
    <property type="match status" value="1"/>
</dbReference>
<evidence type="ECO:0000256" key="1">
    <source>
        <dbReference type="ARBA" id="ARBA00022448"/>
    </source>
</evidence>
<evidence type="ECO:0000313" key="6">
    <source>
        <dbReference type="Proteomes" id="UP000292003"/>
    </source>
</evidence>
<feature type="domain" description="ABC transporter" evidence="4">
    <location>
        <begin position="3"/>
        <end position="217"/>
    </location>
</feature>
<dbReference type="AlphaFoldDB" id="A0A4Q7JE75"/>
<keyword evidence="1" id="KW-0813">Transport</keyword>
<dbReference type="Gene3D" id="3.40.50.300">
    <property type="entry name" value="P-loop containing nucleotide triphosphate hydrolases"/>
    <property type="match status" value="1"/>
</dbReference>
<dbReference type="InterPro" id="IPR051782">
    <property type="entry name" value="ABC_Transporter_VariousFunc"/>
</dbReference>
<dbReference type="SMART" id="SM00382">
    <property type="entry name" value="AAA"/>
    <property type="match status" value="1"/>
</dbReference>